<dbReference type="Proteomes" id="UP000001307">
    <property type="component" value="Unassembled WGS sequence"/>
</dbReference>
<dbReference type="InParanoid" id="E4X6E5"/>
<reference evidence="1" key="1">
    <citation type="journal article" date="2010" name="Science">
        <title>Plasticity of animal genome architecture unmasked by rapid evolution of a pelagic tunicate.</title>
        <authorList>
            <person name="Denoeud F."/>
            <person name="Henriet S."/>
            <person name="Mungpakdee S."/>
            <person name="Aury J.M."/>
            <person name="Da Silva C."/>
            <person name="Brinkmann H."/>
            <person name="Mikhaleva J."/>
            <person name="Olsen L.C."/>
            <person name="Jubin C."/>
            <person name="Canestro C."/>
            <person name="Bouquet J.M."/>
            <person name="Danks G."/>
            <person name="Poulain J."/>
            <person name="Campsteijn C."/>
            <person name="Adamski M."/>
            <person name="Cross I."/>
            <person name="Yadetie F."/>
            <person name="Muffato M."/>
            <person name="Louis A."/>
            <person name="Butcher S."/>
            <person name="Tsagkogeorga G."/>
            <person name="Konrad A."/>
            <person name="Singh S."/>
            <person name="Jensen M.F."/>
            <person name="Cong E.H."/>
            <person name="Eikeseth-Otteraa H."/>
            <person name="Noel B."/>
            <person name="Anthouard V."/>
            <person name="Porcel B.M."/>
            <person name="Kachouri-Lafond R."/>
            <person name="Nishino A."/>
            <person name="Ugolini M."/>
            <person name="Chourrout P."/>
            <person name="Nishida H."/>
            <person name="Aasland R."/>
            <person name="Huzurbazar S."/>
            <person name="Westhof E."/>
            <person name="Delsuc F."/>
            <person name="Lehrach H."/>
            <person name="Reinhardt R."/>
            <person name="Weissenbach J."/>
            <person name="Roy S.W."/>
            <person name="Artiguenave F."/>
            <person name="Postlethwait J.H."/>
            <person name="Manak J.R."/>
            <person name="Thompson E.M."/>
            <person name="Jaillon O."/>
            <person name="Du Pasquier L."/>
            <person name="Boudinot P."/>
            <person name="Liberles D.A."/>
            <person name="Volff J.N."/>
            <person name="Philippe H."/>
            <person name="Lenhard B."/>
            <person name="Roest Crollius H."/>
            <person name="Wincker P."/>
            <person name="Chourrout D."/>
        </authorList>
    </citation>
    <scope>NUCLEOTIDE SEQUENCE [LARGE SCALE GENOMIC DNA]</scope>
</reference>
<dbReference type="OrthoDB" id="10429415at2759"/>
<proteinExistence type="predicted"/>
<evidence type="ECO:0000313" key="2">
    <source>
        <dbReference type="Proteomes" id="UP000001307"/>
    </source>
</evidence>
<dbReference type="AlphaFoldDB" id="E4X6E5"/>
<accession>E4X6E5</accession>
<sequence length="123" mass="14718">MQNGANSFEFAKMMRESKQCYSYKVEKDEFLCPAHPLWDENNPSMYKKKLEKYIPQQQRRDKDIKHQKVNIWKSKGMKADGTRYKILSPHVDFVTVTHKRWRTKARSNTSTSRSLAKMDLLFR</sequence>
<gene>
    <name evidence="1" type="ORF">GSOID_T00003211001</name>
</gene>
<organism evidence="1">
    <name type="scientific">Oikopleura dioica</name>
    <name type="common">Tunicate</name>
    <dbReference type="NCBI Taxonomy" id="34765"/>
    <lineage>
        <taxon>Eukaryota</taxon>
        <taxon>Metazoa</taxon>
        <taxon>Chordata</taxon>
        <taxon>Tunicata</taxon>
        <taxon>Appendicularia</taxon>
        <taxon>Copelata</taxon>
        <taxon>Oikopleuridae</taxon>
        <taxon>Oikopleura</taxon>
    </lineage>
</organism>
<evidence type="ECO:0000313" key="1">
    <source>
        <dbReference type="EMBL" id="CBY07856.1"/>
    </source>
</evidence>
<name>E4X6E5_OIKDI</name>
<dbReference type="EMBL" id="FN653027">
    <property type="protein sequence ID" value="CBY07856.1"/>
    <property type="molecule type" value="Genomic_DNA"/>
</dbReference>
<keyword evidence="2" id="KW-1185">Reference proteome</keyword>
<protein>
    <submittedName>
        <fullName evidence="1">Uncharacterized protein</fullName>
    </submittedName>
</protein>